<name>A0A6M2DHP9_XENCH</name>
<accession>A0A6M2DHP9</accession>
<dbReference type="AlphaFoldDB" id="A0A6M2DHP9"/>
<proteinExistence type="predicted"/>
<protein>
    <submittedName>
        <fullName evidence="1">Putative secreted protein</fullName>
    </submittedName>
</protein>
<organism evidence="1">
    <name type="scientific">Xenopsylla cheopis</name>
    <name type="common">Oriental rat flea</name>
    <name type="synonym">Pulex cheopis</name>
    <dbReference type="NCBI Taxonomy" id="163159"/>
    <lineage>
        <taxon>Eukaryota</taxon>
        <taxon>Metazoa</taxon>
        <taxon>Ecdysozoa</taxon>
        <taxon>Arthropoda</taxon>
        <taxon>Hexapoda</taxon>
        <taxon>Insecta</taxon>
        <taxon>Pterygota</taxon>
        <taxon>Neoptera</taxon>
        <taxon>Endopterygota</taxon>
        <taxon>Siphonaptera</taxon>
        <taxon>Pulicidae</taxon>
        <taxon>Xenopsyllinae</taxon>
        <taxon>Xenopsylla</taxon>
    </lineage>
</organism>
<sequence length="87" mass="9958">MLRCQKPFLSLLASSNSQFFDFLRHPSYILFPCLEMVEWSIFNCSASCCCVCPSSSSKSTCMPAFFTSKSPSRNLRNQFFQFDSLNL</sequence>
<dbReference type="EMBL" id="GIIL01001698">
    <property type="protein sequence ID" value="NOV45424.1"/>
    <property type="molecule type" value="Transcribed_RNA"/>
</dbReference>
<evidence type="ECO:0000313" key="1">
    <source>
        <dbReference type="EMBL" id="NOV45424.1"/>
    </source>
</evidence>
<reference evidence="1" key="1">
    <citation type="submission" date="2020-03" db="EMBL/GenBank/DDBJ databases">
        <title>Transcriptomic Profiling of the Digestive Tract of the Rat Flea, Xenopsylla cheopis, Following Blood Feeding and Infection with Yersinia pestis.</title>
        <authorList>
            <person name="Bland D.M."/>
            <person name="Martens C.A."/>
            <person name="Virtaneva K."/>
            <person name="Kanakabandi K."/>
            <person name="Long D."/>
            <person name="Rosenke R."/>
            <person name="Saturday G.A."/>
            <person name="Hoyt F.H."/>
            <person name="Bruno D.P."/>
            <person name="Ribeiro J.M.C."/>
            <person name="Hinnebusch J."/>
        </authorList>
    </citation>
    <scope>NUCLEOTIDE SEQUENCE</scope>
</reference>